<reference evidence="3" key="1">
    <citation type="journal article" date="2019" name="Int. J. Syst. Evol. Microbiol.">
        <title>The Global Catalogue of Microorganisms (GCM) 10K type strain sequencing project: providing services to taxonomists for standard genome sequencing and annotation.</title>
        <authorList>
            <consortium name="The Broad Institute Genomics Platform"/>
            <consortium name="The Broad Institute Genome Sequencing Center for Infectious Disease"/>
            <person name="Wu L."/>
            <person name="Ma J."/>
        </authorList>
    </citation>
    <scope>NUCLEOTIDE SEQUENCE [LARGE SCALE GENOMIC DNA]</scope>
    <source>
        <strain evidence="3">CGMCC 1.16855</strain>
    </source>
</reference>
<gene>
    <name evidence="2" type="ORF">ACFOD3_00480</name>
</gene>
<keyword evidence="1" id="KW-0732">Signal</keyword>
<keyword evidence="3" id="KW-1185">Reference proteome</keyword>
<evidence type="ECO:0000313" key="2">
    <source>
        <dbReference type="EMBL" id="MFC2998343.1"/>
    </source>
</evidence>
<feature type="signal peptide" evidence="1">
    <location>
        <begin position="1"/>
        <end position="23"/>
    </location>
</feature>
<accession>A0ABV7BM54</accession>
<proteinExistence type="predicted"/>
<evidence type="ECO:0000313" key="3">
    <source>
        <dbReference type="Proteomes" id="UP001595420"/>
    </source>
</evidence>
<name>A0ABV7BM54_9PROT</name>
<dbReference type="Proteomes" id="UP001595420">
    <property type="component" value="Unassembled WGS sequence"/>
</dbReference>
<organism evidence="2 3">
    <name type="scientific">Falsiroseomonas tokyonensis</name>
    <dbReference type="NCBI Taxonomy" id="430521"/>
    <lineage>
        <taxon>Bacteria</taxon>
        <taxon>Pseudomonadati</taxon>
        <taxon>Pseudomonadota</taxon>
        <taxon>Alphaproteobacteria</taxon>
        <taxon>Acetobacterales</taxon>
        <taxon>Roseomonadaceae</taxon>
        <taxon>Falsiroseomonas</taxon>
    </lineage>
</organism>
<protein>
    <submittedName>
        <fullName evidence="2">Uncharacterized protein</fullName>
    </submittedName>
</protein>
<sequence>MAALPRRAALCLPALLIAGQARAGGRVPPFPDWIGRTARLRSEAGDARLLLAADGSGLIAVRAFFACRPLPVLSWRIAANGQELAYRRASALVPGRVIAGMARIDAEGAALHWIEAREELAEFEGFVAAEAARHCG</sequence>
<dbReference type="EMBL" id="JBHRSB010000001">
    <property type="protein sequence ID" value="MFC2998343.1"/>
    <property type="molecule type" value="Genomic_DNA"/>
</dbReference>
<evidence type="ECO:0000256" key="1">
    <source>
        <dbReference type="SAM" id="SignalP"/>
    </source>
</evidence>
<feature type="chain" id="PRO_5045730327" evidence="1">
    <location>
        <begin position="24"/>
        <end position="136"/>
    </location>
</feature>
<comment type="caution">
    <text evidence="2">The sequence shown here is derived from an EMBL/GenBank/DDBJ whole genome shotgun (WGS) entry which is preliminary data.</text>
</comment>